<dbReference type="InterPro" id="IPR002781">
    <property type="entry name" value="TM_pro_TauE-like"/>
</dbReference>
<feature type="transmembrane region" description="Helical" evidence="5">
    <location>
        <begin position="195"/>
        <end position="212"/>
    </location>
</feature>
<dbReference type="GO" id="GO:0005886">
    <property type="term" value="C:plasma membrane"/>
    <property type="evidence" value="ECO:0007669"/>
    <property type="project" value="UniProtKB-SubCell"/>
</dbReference>
<evidence type="ECO:0000256" key="2">
    <source>
        <dbReference type="ARBA" id="ARBA00022692"/>
    </source>
</evidence>
<keyword evidence="3 5" id="KW-1133">Transmembrane helix</keyword>
<dbReference type="PANTHER" id="PTHR43701:SF2">
    <property type="entry name" value="MEMBRANE TRANSPORTER PROTEIN YJNA-RELATED"/>
    <property type="match status" value="1"/>
</dbReference>
<evidence type="ECO:0000256" key="4">
    <source>
        <dbReference type="ARBA" id="ARBA00023136"/>
    </source>
</evidence>
<comment type="subcellular location">
    <subcellularLocation>
        <location evidence="5">Cell membrane</location>
        <topology evidence="5">Multi-pass membrane protein</topology>
    </subcellularLocation>
    <subcellularLocation>
        <location evidence="1">Membrane</location>
        <topology evidence="1">Multi-pass membrane protein</topology>
    </subcellularLocation>
</comment>
<evidence type="ECO:0000256" key="3">
    <source>
        <dbReference type="ARBA" id="ARBA00022989"/>
    </source>
</evidence>
<protein>
    <recommendedName>
        <fullName evidence="5">Probable membrane transporter protein</fullName>
    </recommendedName>
</protein>
<dbReference type="AlphaFoldDB" id="A0A2Z4JTA6"/>
<keyword evidence="4 5" id="KW-0472">Membrane</keyword>
<comment type="similarity">
    <text evidence="5">Belongs to the 4-toluene sulfonate uptake permease (TSUP) (TC 2.A.102) family.</text>
</comment>
<dbReference type="InterPro" id="IPR051598">
    <property type="entry name" value="TSUP/Inactive_protease-like"/>
</dbReference>
<keyword evidence="2 5" id="KW-0812">Transmembrane</keyword>
<evidence type="ECO:0000313" key="6">
    <source>
        <dbReference type="EMBL" id="AWW50027.1"/>
    </source>
</evidence>
<dbReference type="Proteomes" id="UP000248592">
    <property type="component" value="Chromosome"/>
</dbReference>
<sequence length="264" mass="27431">MIQFFIDSSHFILSGALVGLLVGMTGVGGGSLMTPLLTIIFGVAPTTAVGTDLAFAAITKGFGTAAHRLHGNVRWDIVRLLCVGSLTTAILSIIALKYVGPVSKDWNHLISLAIGASVLLTAGSLLFRAKIMKWVHANPKRLPKGFPLKVATVVVGAVIGVLVTVSSIGAGAIGATLILVLYPTLRPAEVAGTDIAYAVPLTALAGLGHWWLGNVHFDLLAGLLIGSVPAIWFGAKLSSILSEKITRNTLAVTLFLVGLKLVIS</sequence>
<gene>
    <name evidence="6" type="ORF">Pas1_06315</name>
</gene>
<feature type="transmembrane region" description="Helical" evidence="5">
    <location>
        <begin position="12"/>
        <end position="33"/>
    </location>
</feature>
<feature type="transmembrane region" description="Helical" evidence="5">
    <location>
        <begin position="150"/>
        <end position="183"/>
    </location>
</feature>
<feature type="transmembrane region" description="Helical" evidence="5">
    <location>
        <begin position="106"/>
        <end position="129"/>
    </location>
</feature>
<reference evidence="7" key="1">
    <citation type="submission" date="2018-06" db="EMBL/GenBank/DDBJ databases">
        <title>Description of a new Polynucleobacter species.</title>
        <authorList>
            <person name="Hahn M.W."/>
        </authorList>
    </citation>
    <scope>NUCLEOTIDE SEQUENCE [LARGE SCALE GENOMIC DNA]</scope>
    <source>
        <strain evidence="7">MG-25-Pas1-D2</strain>
    </source>
</reference>
<evidence type="ECO:0000313" key="7">
    <source>
        <dbReference type="Proteomes" id="UP000248592"/>
    </source>
</evidence>
<feature type="transmembrane region" description="Helical" evidence="5">
    <location>
        <begin position="219"/>
        <end position="239"/>
    </location>
</feature>
<feature type="transmembrane region" description="Helical" evidence="5">
    <location>
        <begin position="80"/>
        <end position="100"/>
    </location>
</feature>
<dbReference type="Pfam" id="PF01925">
    <property type="entry name" value="TauE"/>
    <property type="match status" value="1"/>
</dbReference>
<dbReference type="EMBL" id="CP030085">
    <property type="protein sequence ID" value="AWW50027.1"/>
    <property type="molecule type" value="Genomic_DNA"/>
</dbReference>
<evidence type="ECO:0000256" key="5">
    <source>
        <dbReference type="RuleBase" id="RU363041"/>
    </source>
</evidence>
<feature type="transmembrane region" description="Helical" evidence="5">
    <location>
        <begin position="39"/>
        <end position="59"/>
    </location>
</feature>
<keyword evidence="5" id="KW-1003">Cell membrane</keyword>
<dbReference type="RefSeq" id="WP_112294798.1">
    <property type="nucleotide sequence ID" value="NZ_CBCSBS010000001.1"/>
</dbReference>
<evidence type="ECO:0000256" key="1">
    <source>
        <dbReference type="ARBA" id="ARBA00004141"/>
    </source>
</evidence>
<proteinExistence type="inferred from homology"/>
<organism evidence="6 7">
    <name type="scientific">Polynucleobacter paneuropaeus</name>
    <dbReference type="NCBI Taxonomy" id="2527775"/>
    <lineage>
        <taxon>Bacteria</taxon>
        <taxon>Pseudomonadati</taxon>
        <taxon>Pseudomonadota</taxon>
        <taxon>Betaproteobacteria</taxon>
        <taxon>Burkholderiales</taxon>
        <taxon>Burkholderiaceae</taxon>
        <taxon>Polynucleobacter</taxon>
    </lineage>
</organism>
<name>A0A2Z4JTA6_9BURK</name>
<accession>A0A2Z4JTA6</accession>
<dbReference type="PANTHER" id="PTHR43701">
    <property type="entry name" value="MEMBRANE TRANSPORTER PROTEIN MJ0441-RELATED"/>
    <property type="match status" value="1"/>
</dbReference>